<evidence type="ECO:0000313" key="3">
    <source>
        <dbReference type="Proteomes" id="UP000198943"/>
    </source>
</evidence>
<protein>
    <submittedName>
        <fullName evidence="2">Uncharacterized protein</fullName>
    </submittedName>
</protein>
<dbReference type="RefSeq" id="WP_176760510.1">
    <property type="nucleotide sequence ID" value="NZ_FMYW01000012.1"/>
</dbReference>
<keyword evidence="3" id="KW-1185">Reference proteome</keyword>
<feature type="non-terminal residue" evidence="2">
    <location>
        <position position="1"/>
    </location>
</feature>
<feature type="region of interest" description="Disordered" evidence="1">
    <location>
        <begin position="254"/>
        <end position="277"/>
    </location>
</feature>
<organism evidence="2 3">
    <name type="scientific">Succiniclasticum ruminis</name>
    <dbReference type="NCBI Taxonomy" id="40841"/>
    <lineage>
        <taxon>Bacteria</taxon>
        <taxon>Bacillati</taxon>
        <taxon>Bacillota</taxon>
        <taxon>Negativicutes</taxon>
        <taxon>Acidaminococcales</taxon>
        <taxon>Acidaminococcaceae</taxon>
        <taxon>Succiniclasticum</taxon>
    </lineage>
</organism>
<accession>A0A1G6N944</accession>
<feature type="compositionally biased region" description="Basic and acidic residues" evidence="1">
    <location>
        <begin position="258"/>
        <end position="267"/>
    </location>
</feature>
<feature type="compositionally biased region" description="Low complexity" evidence="1">
    <location>
        <begin position="34"/>
        <end position="57"/>
    </location>
</feature>
<evidence type="ECO:0000313" key="2">
    <source>
        <dbReference type="EMBL" id="SDC63944.1"/>
    </source>
</evidence>
<dbReference type="AlphaFoldDB" id="A0A1G6N944"/>
<sequence length="437" mass="48329">TNAGEPTGRTNAGEPTGRTNAGEPTGRTNAGEATGSSNKTKTGGTESKNQSSASSAEANEDWQGTVAMNKVRKLHKISQKLDAMEKANPKTYQNDPEYQKLSQEFDVQAREVRENKLSVDRMNALQGKTGTDLRKRYNKSDIEYEKKVLEYRNESIAEEYGLKTDQIGDYNVTSNKIAEKLSGGKASHDTDTSPYVKVNTGTGKNAKVDFTQVDGDHHLARAIYKAEHGRYPQTAAEYDEALRLKELRDFTNVSTRPSDTHELHHNPDAYVGSGKGDVNKVLHPETYGTPEKGTGILNKQTAIHKQELSLNRHHEQYAEAQQLRQKLNTDKTLSAAEKTAMGKKIADLESQSASNHYESVRTTAKEFNIIKNINDVNIKNGLGDGLSKEAKQIGRWANQVAEGRLEVETYKQLVTKLCGSEENALKIVADGFRTTNK</sequence>
<evidence type="ECO:0000256" key="1">
    <source>
        <dbReference type="SAM" id="MobiDB-lite"/>
    </source>
</evidence>
<dbReference type="EMBL" id="FMYW01000012">
    <property type="protein sequence ID" value="SDC63944.1"/>
    <property type="molecule type" value="Genomic_DNA"/>
</dbReference>
<dbReference type="Proteomes" id="UP000198943">
    <property type="component" value="Unassembled WGS sequence"/>
</dbReference>
<name>A0A1G6N944_9FIRM</name>
<reference evidence="3" key="1">
    <citation type="submission" date="2016-10" db="EMBL/GenBank/DDBJ databases">
        <authorList>
            <person name="Varghese N."/>
            <person name="Submissions S."/>
        </authorList>
    </citation>
    <scope>NUCLEOTIDE SEQUENCE [LARGE SCALE GENOMIC DNA]</scope>
    <source>
        <strain evidence="3">DSM 11005</strain>
    </source>
</reference>
<gene>
    <name evidence="2" type="ORF">SAMN04487864_11257</name>
</gene>
<proteinExistence type="predicted"/>
<feature type="compositionally biased region" description="Polar residues" evidence="1">
    <location>
        <begin position="1"/>
        <end position="10"/>
    </location>
</feature>
<feature type="region of interest" description="Disordered" evidence="1">
    <location>
        <begin position="1"/>
        <end position="67"/>
    </location>
</feature>